<dbReference type="AlphaFoldDB" id="A0A8J5M6Q1"/>
<sequence length="58" mass="6408">MEGAGVFAWSSTNIRVRHLFAWHVHHRDNHGAVSVGEYDTRLGGSTQCDRKSVSSVTP</sequence>
<dbReference type="EMBL" id="JAENGY010000534">
    <property type="protein sequence ID" value="KAG6960914.1"/>
    <property type="molecule type" value="Genomic_DNA"/>
</dbReference>
<accession>A0A8J5M6Q1</accession>
<keyword evidence="2" id="KW-1185">Reference proteome</keyword>
<organism evidence="1 2">
    <name type="scientific">Phytophthora aleatoria</name>
    <dbReference type="NCBI Taxonomy" id="2496075"/>
    <lineage>
        <taxon>Eukaryota</taxon>
        <taxon>Sar</taxon>
        <taxon>Stramenopiles</taxon>
        <taxon>Oomycota</taxon>
        <taxon>Peronosporomycetes</taxon>
        <taxon>Peronosporales</taxon>
        <taxon>Peronosporaceae</taxon>
        <taxon>Phytophthora</taxon>
    </lineage>
</organism>
<reference evidence="1" key="1">
    <citation type="submission" date="2021-01" db="EMBL/GenBank/DDBJ databases">
        <title>Phytophthora aleatoria, a newly-described species from Pinus radiata is distinct from Phytophthora cactorum isolates based on comparative genomics.</title>
        <authorList>
            <person name="Mcdougal R."/>
            <person name="Panda P."/>
            <person name="Williams N."/>
            <person name="Studholme D.J."/>
        </authorList>
    </citation>
    <scope>NUCLEOTIDE SEQUENCE</scope>
    <source>
        <strain evidence="1">NZFS 4037</strain>
    </source>
</reference>
<gene>
    <name evidence="1" type="ORF">JG688_00009363</name>
</gene>
<evidence type="ECO:0000313" key="2">
    <source>
        <dbReference type="Proteomes" id="UP000709295"/>
    </source>
</evidence>
<protein>
    <submittedName>
        <fullName evidence="1">Uncharacterized protein</fullName>
    </submittedName>
</protein>
<name>A0A8J5M6Q1_9STRA</name>
<proteinExistence type="predicted"/>
<dbReference type="Proteomes" id="UP000709295">
    <property type="component" value="Unassembled WGS sequence"/>
</dbReference>
<evidence type="ECO:0000313" key="1">
    <source>
        <dbReference type="EMBL" id="KAG6960914.1"/>
    </source>
</evidence>
<comment type="caution">
    <text evidence="1">The sequence shown here is derived from an EMBL/GenBank/DDBJ whole genome shotgun (WGS) entry which is preliminary data.</text>
</comment>